<feature type="transmembrane region" description="Helical" evidence="7">
    <location>
        <begin position="85"/>
        <end position="109"/>
    </location>
</feature>
<dbReference type="Proteomes" id="UP001322138">
    <property type="component" value="Unassembled WGS sequence"/>
</dbReference>
<comment type="caution">
    <text evidence="8">The sequence shown here is derived from an EMBL/GenBank/DDBJ whole genome shotgun (WGS) entry which is preliminary data.</text>
</comment>
<feature type="transmembrane region" description="Helical" evidence="7">
    <location>
        <begin position="48"/>
        <end position="65"/>
    </location>
</feature>
<evidence type="ECO:0000256" key="1">
    <source>
        <dbReference type="ARBA" id="ARBA00004141"/>
    </source>
</evidence>
<evidence type="ECO:0000256" key="3">
    <source>
        <dbReference type="ARBA" id="ARBA00022692"/>
    </source>
</evidence>
<feature type="transmembrane region" description="Helical" evidence="7">
    <location>
        <begin position="130"/>
        <end position="155"/>
    </location>
</feature>
<dbReference type="Pfam" id="PF13520">
    <property type="entry name" value="AA_permease_2"/>
    <property type="match status" value="1"/>
</dbReference>
<evidence type="ECO:0000313" key="9">
    <source>
        <dbReference type="Proteomes" id="UP001322138"/>
    </source>
</evidence>
<feature type="transmembrane region" description="Helical" evidence="7">
    <location>
        <begin position="175"/>
        <end position="194"/>
    </location>
</feature>
<accession>A0ABR0FGX4</accession>
<dbReference type="InterPro" id="IPR002293">
    <property type="entry name" value="AA/rel_permease1"/>
</dbReference>
<organism evidence="8 9">
    <name type="scientific">Podospora bellae-mahoneyi</name>
    <dbReference type="NCBI Taxonomy" id="2093777"/>
    <lineage>
        <taxon>Eukaryota</taxon>
        <taxon>Fungi</taxon>
        <taxon>Dikarya</taxon>
        <taxon>Ascomycota</taxon>
        <taxon>Pezizomycotina</taxon>
        <taxon>Sordariomycetes</taxon>
        <taxon>Sordariomycetidae</taxon>
        <taxon>Sordariales</taxon>
        <taxon>Podosporaceae</taxon>
        <taxon>Podospora</taxon>
    </lineage>
</organism>
<keyword evidence="2" id="KW-0813">Transport</keyword>
<evidence type="ECO:0000256" key="6">
    <source>
        <dbReference type="SAM" id="MobiDB-lite"/>
    </source>
</evidence>
<dbReference type="RefSeq" id="XP_062731664.1">
    <property type="nucleotide sequence ID" value="XM_062880245.1"/>
</dbReference>
<dbReference type="GeneID" id="87899727"/>
<evidence type="ECO:0000256" key="5">
    <source>
        <dbReference type="ARBA" id="ARBA00023136"/>
    </source>
</evidence>
<dbReference type="Gene3D" id="1.20.1740.10">
    <property type="entry name" value="Amino acid/polyamine transporter I"/>
    <property type="match status" value="1"/>
</dbReference>
<feature type="transmembrane region" description="Helical" evidence="7">
    <location>
        <begin position="242"/>
        <end position="263"/>
    </location>
</feature>
<keyword evidence="3 7" id="KW-0812">Transmembrane</keyword>
<evidence type="ECO:0000256" key="2">
    <source>
        <dbReference type="ARBA" id="ARBA00022448"/>
    </source>
</evidence>
<evidence type="ECO:0000256" key="7">
    <source>
        <dbReference type="SAM" id="Phobius"/>
    </source>
</evidence>
<comment type="subcellular location">
    <subcellularLocation>
        <location evidence="1">Membrane</location>
        <topology evidence="1">Multi-pass membrane protein</topology>
    </subcellularLocation>
</comment>
<dbReference type="PANTHER" id="PTHR45649">
    <property type="entry name" value="AMINO-ACID PERMEASE BAT1"/>
    <property type="match status" value="1"/>
</dbReference>
<feature type="transmembrane region" description="Helical" evidence="7">
    <location>
        <begin position="201"/>
        <end position="222"/>
    </location>
</feature>
<dbReference type="PANTHER" id="PTHR45649:SF2">
    <property type="entry name" value="ACID PERMEASE, PUTATIVE-RELATED"/>
    <property type="match status" value="1"/>
</dbReference>
<name>A0ABR0FGX4_9PEZI</name>
<feature type="transmembrane region" description="Helical" evidence="7">
    <location>
        <begin position="456"/>
        <end position="476"/>
    </location>
</feature>
<gene>
    <name evidence="8" type="ORF">QC761_510710</name>
</gene>
<evidence type="ECO:0000256" key="4">
    <source>
        <dbReference type="ARBA" id="ARBA00022989"/>
    </source>
</evidence>
<dbReference type="EMBL" id="JAFFGZ010000007">
    <property type="protein sequence ID" value="KAK4642688.1"/>
    <property type="molecule type" value="Genomic_DNA"/>
</dbReference>
<reference evidence="8 9" key="1">
    <citation type="journal article" date="2023" name="bioRxiv">
        <title>High-quality genome assemblies of four members of thePodospora anserinaspecies complex.</title>
        <authorList>
            <person name="Ament-Velasquez S.L."/>
            <person name="Vogan A.A."/>
            <person name="Wallerman O."/>
            <person name="Hartmann F."/>
            <person name="Gautier V."/>
            <person name="Silar P."/>
            <person name="Giraud T."/>
            <person name="Johannesson H."/>
        </authorList>
    </citation>
    <scope>NUCLEOTIDE SEQUENCE [LARGE SCALE GENOMIC DNA]</scope>
    <source>
        <strain evidence="8 9">CBS 112042</strain>
    </source>
</reference>
<protein>
    <recommendedName>
        <fullName evidence="10">Amino acid transporter</fullName>
    </recommendedName>
</protein>
<dbReference type="PIRSF" id="PIRSF006060">
    <property type="entry name" value="AA_transporter"/>
    <property type="match status" value="1"/>
</dbReference>
<feature type="transmembrane region" description="Helical" evidence="7">
    <location>
        <begin position="284"/>
        <end position="310"/>
    </location>
</feature>
<keyword evidence="9" id="KW-1185">Reference proteome</keyword>
<sequence length="523" mass="56917">MMSHTKSPADSEAGEIPDGLPSTIADGSTPLDKADMYRMGKTPQLHRNFRFFSIFGFTMVLMQTWETELNVSVFGLVNGGTGGVIWVYLGAFLGLFFAILTMAEMASMAPTTGGQYHWVSEFAPRSSQRFLSFIVGWLSVLGWQVGNPAICFLLAQQIQGLVILNNPSYVPERWHLTLLVIAILTVCMVLNTLLYRALPLLETLALVLHTAGFLAVLIPLWTMGPKLQSAHDVFFTFADGGGWGNTGLSCLVGILSPIFSLLGPDSATHMAEELQDASKSLPRAMIATALLNGVSGFVMVVTYCMVLGDLESVLQTPTMIPFIQVFYNAVGSYGGVTAMTCIMIIMASCGVVNNIATSSRQLWAFARDRGVPFSGWFAKVHPRFGLPLNALGASYVFAVLLSLINIGSTVAFNILTSLGVGALLSSYAISCGCIAVKRIRHEPLLPRSFDLGRTGLVINVLSVLFLVFTFIMTFFPPVPEPTLEMMNWSILVYGTVVVFSVVYYIVRGRLRYAGPVEYVRKSA</sequence>
<evidence type="ECO:0008006" key="10">
    <source>
        <dbReference type="Google" id="ProtNLM"/>
    </source>
</evidence>
<feature type="transmembrane region" description="Helical" evidence="7">
    <location>
        <begin position="330"/>
        <end position="352"/>
    </location>
</feature>
<proteinExistence type="predicted"/>
<keyword evidence="5 7" id="KW-0472">Membrane</keyword>
<feature type="transmembrane region" description="Helical" evidence="7">
    <location>
        <begin position="488"/>
        <end position="506"/>
    </location>
</feature>
<feature type="transmembrane region" description="Helical" evidence="7">
    <location>
        <begin position="410"/>
        <end position="436"/>
    </location>
</feature>
<evidence type="ECO:0000313" key="8">
    <source>
        <dbReference type="EMBL" id="KAK4642688.1"/>
    </source>
</evidence>
<feature type="transmembrane region" description="Helical" evidence="7">
    <location>
        <begin position="384"/>
        <end position="404"/>
    </location>
</feature>
<feature type="region of interest" description="Disordered" evidence="6">
    <location>
        <begin position="1"/>
        <end position="27"/>
    </location>
</feature>
<keyword evidence="4 7" id="KW-1133">Transmembrane helix</keyword>